<feature type="compositionally biased region" description="Basic residues" evidence="1">
    <location>
        <begin position="2079"/>
        <end position="2093"/>
    </location>
</feature>
<feature type="compositionally biased region" description="Polar residues" evidence="1">
    <location>
        <begin position="2055"/>
        <end position="2078"/>
    </location>
</feature>
<feature type="region of interest" description="Disordered" evidence="1">
    <location>
        <begin position="568"/>
        <end position="593"/>
    </location>
</feature>
<feature type="compositionally biased region" description="Low complexity" evidence="1">
    <location>
        <begin position="2036"/>
        <end position="2047"/>
    </location>
</feature>
<feature type="compositionally biased region" description="Polar residues" evidence="1">
    <location>
        <begin position="571"/>
        <end position="585"/>
    </location>
</feature>
<feature type="compositionally biased region" description="Low complexity" evidence="1">
    <location>
        <begin position="1227"/>
        <end position="1237"/>
    </location>
</feature>
<protein>
    <submittedName>
        <fullName evidence="2">Uncharacterized protein</fullName>
    </submittedName>
</protein>
<accession>A0ABR4QRR6</accession>
<feature type="region of interest" description="Disordered" evidence="1">
    <location>
        <begin position="1211"/>
        <end position="1237"/>
    </location>
</feature>
<keyword evidence="3" id="KW-1185">Reference proteome</keyword>
<gene>
    <name evidence="2" type="ORF">TcWFU_006716</name>
</gene>
<feature type="compositionally biased region" description="Polar residues" evidence="1">
    <location>
        <begin position="1174"/>
        <end position="1190"/>
    </location>
</feature>
<organism evidence="2 3">
    <name type="scientific">Taenia crassiceps</name>
    <dbReference type="NCBI Taxonomy" id="6207"/>
    <lineage>
        <taxon>Eukaryota</taxon>
        <taxon>Metazoa</taxon>
        <taxon>Spiralia</taxon>
        <taxon>Lophotrochozoa</taxon>
        <taxon>Platyhelminthes</taxon>
        <taxon>Cestoda</taxon>
        <taxon>Eucestoda</taxon>
        <taxon>Cyclophyllidea</taxon>
        <taxon>Taeniidae</taxon>
        <taxon>Taenia</taxon>
    </lineage>
</organism>
<dbReference type="EMBL" id="JAKROA010000001">
    <property type="protein sequence ID" value="KAL5112371.1"/>
    <property type="molecule type" value="Genomic_DNA"/>
</dbReference>
<feature type="region of interest" description="Disordered" evidence="1">
    <location>
        <begin position="2031"/>
        <end position="2108"/>
    </location>
</feature>
<name>A0ABR4QRR6_9CEST</name>
<evidence type="ECO:0000256" key="1">
    <source>
        <dbReference type="SAM" id="MobiDB-lite"/>
    </source>
</evidence>
<feature type="region of interest" description="Disordered" evidence="1">
    <location>
        <begin position="1174"/>
        <end position="1197"/>
    </location>
</feature>
<dbReference type="Proteomes" id="UP001651158">
    <property type="component" value="Unassembled WGS sequence"/>
</dbReference>
<sequence>MSKIHSAMARKLYQGKKRKHIDEKIRLSQRQQVLEDFALLQSKQSALNDIMDSYGCGHRNASSWKDPTIEEQKRLSVTRIVAKKRFTEAYTNLLITRARSLREAEMRRDLREAARAAERARAAAIAALPPPSRDPLDPHFNPNGGPCARCLSGSHKERHLVADTNQVPLESGNWGREKAREAENGVRVLGGKVWLEKGHCRLNVCCTEPWCAAAVTKEDTFTTSVEENEYTGPVHPHAIRLAAETAVKSRIHAQLALKRTHAVREYGLLMQRLETVPVDGVEVGQNVHLYEMPSLERLSQISPDTGPMKSVQLDAHCTAPIHLSSDLEAPGPDDNANSLASSLPHCHSSIAHPRSSPPPTSDGSQTLVFHKRLPVLSQISVAKTVCPSDSSEQTGLHSTGIGAPNTFKPFEVLPIENKVLASESHGIPGMVNCRPFSTVSNEITSFDRIKMELEYEFSFLSEVEYIDEAIRELRGSFNNGIPPKQSAKDTEVNLTEICPSSTSNLAASYLQSPLKIIELVDRPETAVVKKDGAPYHVKKSPYCSVNDRIGMDTVRTKWQMVGTKVDKSEGNAISTSPSSLDVQSTKKSKEKQSLGDATPIVSLSCTPVPCASTKTSASVAAKPGTGARSFPATESLQQRVRGLIARQTECVRARNAGVRTSACAMLERPLHRFISLAYEGDADLQGLSVLAGTRVSSSVKLSPHLSEETSLILSTPSLSSCQSWAQPMISPVSDLFPGLQRLSPPSSPLPSPSSCYTTSSSFTEAGRVAISSKIGPTSARLLALKEADDDVDLSTETTGDLVAGKRELLRSYLKQLLGNSCTKPEILPLNHSETYLSSILTSQIRPINALFSKSTEQTSPACNDQSNNNFRPQHTSSSHETLIPGVQECFEHRFGELNEISKPVSRSVPTSTSTLYAKEYSISHLNGSSSGVASSFTFSSRPIASSSSNLEISCDSSSCCPTNQFSVLSCHTLPISLTSNDARKSLNSPTSMRGNFAITKSASVALETPCQSSPVKHLPSHFNSVSLHAPDIAKECIIYDSSTVRQEGKVAAVETHSNTDLTHISTQDQLANKTVVENGLILGATSQPWSNESAVFSCASQAISTNSPNVPTFSTIPDATCEIASSSSFAKPTPTYPNSSPSSARNCIWFQKTKYSLQSIPTGLEDKMSPQVICNTSVPTDSTPNSSSRPSNQFSYLSSQSSCIPAEPAFVSEPEASQEPVSRKPKTQSTTSAGSATTTLHVLQNGLSIASGNGSDKSRAPPSTDVSVRMLNLVKGERHASASTLTNLRGGVVADEVSSPLCSDLSSILTTNSNVSPLCQSNDFLNGKKESSSSALLNNYSWRMKPPFKVRMLLHPPKSPPLELDTCSSTRLELQRVSRSVGTSPLSTLMCLQSDPIPPTPISCINKSINQLTRSNLTNPSKSLPIVDRIDDVEQIGTDSTTSGPPFENPTFYSLITYCNAAGGRITPSCNSNALLKPTDEKCGAELRNQTTETCCETCDSIDMSSSPSVSLYSFLENEAGVESSVEQKRNGEVIFSVGRTLTVPILPLDAPSPSGGVNQQTCRSSFSPPVPSRASLPSIRLEPLSMASILKESETVLQALSSADQKEGNEVATASVFAALPDGKLEWGECASSELFGSKASSTVVSPTISVGSKSANAKLSKMMSGDMKVDSVLSVIAHTHTGRENTVNAIVFDSVDGKVDGKEVGNTETMSAKSVGVNTVSEDLIGRKASGITAIVRKLVDARLVEVKPAIMELDSVEASNGSADTITANAKRTDAEPGVRESETPPTNVEIIGPKPLSSKAFNVAPVDATATPAVELSGMRKSNVEAAMETFISKSNAVQLVSVPLVGSSSDSMDSLSVQAGRREARPSGLTGVKMIWTKPVGEGAFAVNAVSAVNFDEKKVLTEFITAKLKEPVTTKLSFAKSDPLGLHLAVSAEAVSGPGSFAADSGGTKLTFMEVADIEQSVDGVVSRQPNRTDVYSAAALADLPTYLTTDTAATIARMRKMQEKLERKRSDPLPSPETRLLVGLQDELSVSASDSSSTQSLDREEESSAIQVMLSTLNRDQNERNSSSLRQKASHPRKSVSRRNRIRNGVVVARRRSVETP</sequence>
<proteinExistence type="predicted"/>
<reference evidence="2 3" key="1">
    <citation type="journal article" date="2022" name="Front. Cell. Infect. Microbiol.">
        <title>The Genomes of Two Strains of Taenia crassiceps the Animal Model for the Study of Human Cysticercosis.</title>
        <authorList>
            <person name="Bobes R.J."/>
            <person name="Estrada K."/>
            <person name="Rios-Valencia D.G."/>
            <person name="Calderon-Gallegos A."/>
            <person name="de la Torre P."/>
            <person name="Carrero J.C."/>
            <person name="Sanchez-Flores A."/>
            <person name="Laclette J.P."/>
        </authorList>
    </citation>
    <scope>NUCLEOTIDE SEQUENCE [LARGE SCALE GENOMIC DNA]</scope>
    <source>
        <strain evidence="2">WFUcys</strain>
    </source>
</reference>
<evidence type="ECO:0000313" key="3">
    <source>
        <dbReference type="Proteomes" id="UP001651158"/>
    </source>
</evidence>
<evidence type="ECO:0000313" key="2">
    <source>
        <dbReference type="EMBL" id="KAL5112371.1"/>
    </source>
</evidence>
<comment type="caution">
    <text evidence="2">The sequence shown here is derived from an EMBL/GenBank/DDBJ whole genome shotgun (WGS) entry which is preliminary data.</text>
</comment>
<feature type="region of interest" description="Disordered" evidence="1">
    <location>
        <begin position="323"/>
        <end position="365"/>
    </location>
</feature>